<dbReference type="AlphaFoldDB" id="A0A0A9AGI6"/>
<protein>
    <submittedName>
        <fullName evidence="1">Uncharacterized protein</fullName>
    </submittedName>
</protein>
<evidence type="ECO:0000313" key="1">
    <source>
        <dbReference type="EMBL" id="JAD50794.1"/>
    </source>
</evidence>
<proteinExistence type="predicted"/>
<sequence length="32" mass="3647">MEDCSSKYFQSPLIHNKCSRACNSIPVINTEM</sequence>
<reference evidence="1" key="2">
    <citation type="journal article" date="2015" name="Data Brief">
        <title>Shoot transcriptome of the giant reed, Arundo donax.</title>
        <authorList>
            <person name="Barrero R.A."/>
            <person name="Guerrero F.D."/>
            <person name="Moolhuijzen P."/>
            <person name="Goolsby J.A."/>
            <person name="Tidwell J."/>
            <person name="Bellgard S.E."/>
            <person name="Bellgard M.I."/>
        </authorList>
    </citation>
    <scope>NUCLEOTIDE SEQUENCE</scope>
    <source>
        <tissue evidence="1">Shoot tissue taken approximately 20 cm above the soil surface</tissue>
    </source>
</reference>
<dbReference type="EMBL" id="GBRH01247101">
    <property type="protein sequence ID" value="JAD50794.1"/>
    <property type="molecule type" value="Transcribed_RNA"/>
</dbReference>
<name>A0A0A9AGI6_ARUDO</name>
<reference evidence="1" key="1">
    <citation type="submission" date="2014-09" db="EMBL/GenBank/DDBJ databases">
        <authorList>
            <person name="Magalhaes I.L.F."/>
            <person name="Oliveira U."/>
            <person name="Santos F.R."/>
            <person name="Vidigal T.H.D.A."/>
            <person name="Brescovit A.D."/>
            <person name="Santos A.J."/>
        </authorList>
    </citation>
    <scope>NUCLEOTIDE SEQUENCE</scope>
    <source>
        <tissue evidence="1">Shoot tissue taken approximately 20 cm above the soil surface</tissue>
    </source>
</reference>
<organism evidence="1">
    <name type="scientific">Arundo donax</name>
    <name type="common">Giant reed</name>
    <name type="synonym">Donax arundinaceus</name>
    <dbReference type="NCBI Taxonomy" id="35708"/>
    <lineage>
        <taxon>Eukaryota</taxon>
        <taxon>Viridiplantae</taxon>
        <taxon>Streptophyta</taxon>
        <taxon>Embryophyta</taxon>
        <taxon>Tracheophyta</taxon>
        <taxon>Spermatophyta</taxon>
        <taxon>Magnoliopsida</taxon>
        <taxon>Liliopsida</taxon>
        <taxon>Poales</taxon>
        <taxon>Poaceae</taxon>
        <taxon>PACMAD clade</taxon>
        <taxon>Arundinoideae</taxon>
        <taxon>Arundineae</taxon>
        <taxon>Arundo</taxon>
    </lineage>
</organism>
<accession>A0A0A9AGI6</accession>